<dbReference type="InterPro" id="IPR002347">
    <property type="entry name" value="SDR_fam"/>
</dbReference>
<keyword evidence="4" id="KW-1185">Reference proteome</keyword>
<dbReference type="GO" id="GO:0016491">
    <property type="term" value="F:oxidoreductase activity"/>
    <property type="evidence" value="ECO:0007669"/>
    <property type="project" value="UniProtKB-KW"/>
</dbReference>
<sequence length="345" mass="37831">MKMSSSQGTILITGANGGLGSAIVTNILGKPQLASNYAGVYTVRSAATATRLQQVLKSASEGHRHDVVDLDLSSLASVRTMATRINRRVAAGDLPPIRVLILNAGYQDHEEINISDDGYEMTWQVNFLANQLLTLLLLQSMDKEKGRILLIGSWSHDINDERNNTNIKCYTGYDSLFPGPEELAKGTWSRPDSGGGWLTGYRRYGASKLCAVMLMHELAGRLVQDPQLSNIVVVGLDPGAMGSDLHRRGSFVMSHFLKILAPVISLQARFKPNGDFRPLWKSAEDAIRLAFETEAPTGELLYLNGTDELETGREAKDDAKRKALWSYGLKAAGIQRDDTVLNGWQ</sequence>
<dbReference type="InterPro" id="IPR036291">
    <property type="entry name" value="NAD(P)-bd_dom_sf"/>
</dbReference>
<name>A0A2K0W5N5_GIBNY</name>
<comment type="similarity">
    <text evidence="1">Belongs to the short-chain dehydrogenases/reductases (SDR) family.</text>
</comment>
<gene>
    <name evidence="3" type="ORF">FNYG_09090</name>
</gene>
<evidence type="ECO:0000256" key="2">
    <source>
        <dbReference type="ARBA" id="ARBA00023002"/>
    </source>
</evidence>
<evidence type="ECO:0000256" key="1">
    <source>
        <dbReference type="ARBA" id="ARBA00006484"/>
    </source>
</evidence>
<evidence type="ECO:0008006" key="5">
    <source>
        <dbReference type="Google" id="ProtNLM"/>
    </source>
</evidence>
<evidence type="ECO:0000313" key="4">
    <source>
        <dbReference type="Proteomes" id="UP000236664"/>
    </source>
</evidence>
<organism evidence="3 4">
    <name type="scientific">Gibberella nygamai</name>
    <name type="common">Bean root rot disease fungus</name>
    <name type="synonym">Fusarium nygamai</name>
    <dbReference type="NCBI Taxonomy" id="42673"/>
    <lineage>
        <taxon>Eukaryota</taxon>
        <taxon>Fungi</taxon>
        <taxon>Dikarya</taxon>
        <taxon>Ascomycota</taxon>
        <taxon>Pezizomycotina</taxon>
        <taxon>Sordariomycetes</taxon>
        <taxon>Hypocreomycetidae</taxon>
        <taxon>Hypocreales</taxon>
        <taxon>Nectriaceae</taxon>
        <taxon>Fusarium</taxon>
        <taxon>Fusarium fujikuroi species complex</taxon>
    </lineage>
</organism>
<dbReference type="STRING" id="42673.A0A2K0W5N5"/>
<dbReference type="Pfam" id="PF00106">
    <property type="entry name" value="adh_short"/>
    <property type="match status" value="1"/>
</dbReference>
<proteinExistence type="inferred from homology"/>
<accession>A0A2K0W5N5</accession>
<evidence type="ECO:0000313" key="3">
    <source>
        <dbReference type="EMBL" id="PNP77598.1"/>
    </source>
</evidence>
<dbReference type="SUPFAM" id="SSF51735">
    <property type="entry name" value="NAD(P)-binding Rossmann-fold domains"/>
    <property type="match status" value="1"/>
</dbReference>
<dbReference type="EMBL" id="MTQA01000126">
    <property type="protein sequence ID" value="PNP77598.1"/>
    <property type="molecule type" value="Genomic_DNA"/>
</dbReference>
<dbReference type="AlphaFoldDB" id="A0A2K0W5N5"/>
<dbReference type="Proteomes" id="UP000236664">
    <property type="component" value="Unassembled WGS sequence"/>
</dbReference>
<dbReference type="PANTHER" id="PTHR24320:SF152">
    <property type="entry name" value="SHORT-CHAIN DEHYDROGENASE_REDUCTASE FAMILY PROTEIN"/>
    <property type="match status" value="1"/>
</dbReference>
<comment type="caution">
    <text evidence="3">The sequence shown here is derived from an EMBL/GenBank/DDBJ whole genome shotgun (WGS) entry which is preliminary data.</text>
</comment>
<reference evidence="3 4" key="1">
    <citation type="submission" date="2017-06" db="EMBL/GenBank/DDBJ databases">
        <title>Genome of Fusarium nygamai isolate CS10214.</title>
        <authorList>
            <person name="Gardiner D.M."/>
            <person name="Obanor F."/>
            <person name="Kazan K."/>
        </authorList>
    </citation>
    <scope>NUCLEOTIDE SEQUENCE [LARGE SCALE GENOMIC DNA]</scope>
    <source>
        <strain evidence="3 4">CS10214</strain>
    </source>
</reference>
<keyword evidence="2" id="KW-0560">Oxidoreductase</keyword>
<dbReference type="PRINTS" id="PR00081">
    <property type="entry name" value="GDHRDH"/>
</dbReference>
<dbReference type="Gene3D" id="3.40.50.720">
    <property type="entry name" value="NAD(P)-binding Rossmann-like Domain"/>
    <property type="match status" value="1"/>
</dbReference>
<dbReference type="PANTHER" id="PTHR24320">
    <property type="entry name" value="RETINOL DEHYDROGENASE"/>
    <property type="match status" value="1"/>
</dbReference>
<dbReference type="OrthoDB" id="191139at2759"/>
<protein>
    <recommendedName>
        <fullName evidence="5">Ketoreductase (KR) domain-containing protein</fullName>
    </recommendedName>
</protein>